<sequence length="159" mass="18105">MPPKWFGKDKVLHTNPNKSVHSVINTGVFSEEHLLFSEEAKFGDTVKPNLSSLITVRFSLLVQIRKIVNCWIGNISIGSCKVDNVCWVGLSNDIYSSRCPLVPKVQALPPYDSTTFEAWGIPNKLLSCHLCLMEDEYAKHLLCHYHVTWNIWLKMSMDV</sequence>
<evidence type="ECO:0000313" key="1">
    <source>
        <dbReference type="EMBL" id="KAK9031663.1"/>
    </source>
</evidence>
<name>A0ABR2T2G2_9ROSI</name>
<keyword evidence="2" id="KW-1185">Reference proteome</keyword>
<organism evidence="1 2">
    <name type="scientific">Hibiscus sabdariffa</name>
    <name type="common">roselle</name>
    <dbReference type="NCBI Taxonomy" id="183260"/>
    <lineage>
        <taxon>Eukaryota</taxon>
        <taxon>Viridiplantae</taxon>
        <taxon>Streptophyta</taxon>
        <taxon>Embryophyta</taxon>
        <taxon>Tracheophyta</taxon>
        <taxon>Spermatophyta</taxon>
        <taxon>Magnoliopsida</taxon>
        <taxon>eudicotyledons</taxon>
        <taxon>Gunneridae</taxon>
        <taxon>Pentapetalae</taxon>
        <taxon>rosids</taxon>
        <taxon>malvids</taxon>
        <taxon>Malvales</taxon>
        <taxon>Malvaceae</taxon>
        <taxon>Malvoideae</taxon>
        <taxon>Hibiscus</taxon>
    </lineage>
</organism>
<dbReference type="EMBL" id="JBBPBN010000009">
    <property type="protein sequence ID" value="KAK9031663.1"/>
    <property type="molecule type" value="Genomic_DNA"/>
</dbReference>
<comment type="caution">
    <text evidence="1">The sequence shown here is derived from an EMBL/GenBank/DDBJ whole genome shotgun (WGS) entry which is preliminary data.</text>
</comment>
<proteinExistence type="predicted"/>
<accession>A0ABR2T2G2</accession>
<evidence type="ECO:0000313" key="2">
    <source>
        <dbReference type="Proteomes" id="UP001396334"/>
    </source>
</evidence>
<protein>
    <submittedName>
        <fullName evidence="1">Uncharacterized protein</fullName>
    </submittedName>
</protein>
<dbReference type="Proteomes" id="UP001396334">
    <property type="component" value="Unassembled WGS sequence"/>
</dbReference>
<reference evidence="1 2" key="1">
    <citation type="journal article" date="2024" name="G3 (Bethesda)">
        <title>Genome assembly of Hibiscus sabdariffa L. provides insights into metabolisms of medicinal natural products.</title>
        <authorList>
            <person name="Kim T."/>
        </authorList>
    </citation>
    <scope>NUCLEOTIDE SEQUENCE [LARGE SCALE GENOMIC DNA]</scope>
    <source>
        <strain evidence="1">TK-2024</strain>
        <tissue evidence="1">Old leaves</tissue>
    </source>
</reference>
<gene>
    <name evidence="1" type="ORF">V6N11_055956</name>
</gene>